<dbReference type="Pfam" id="PF00589">
    <property type="entry name" value="Phage_integrase"/>
    <property type="match status" value="1"/>
</dbReference>
<feature type="active site" evidence="9">
    <location>
        <position position="246"/>
    </location>
</feature>
<dbReference type="PROSITE" id="PS51900">
    <property type="entry name" value="CB"/>
    <property type="match status" value="1"/>
</dbReference>
<feature type="domain" description="Core-binding (CB)" evidence="11">
    <location>
        <begin position="6"/>
        <end position="91"/>
    </location>
</feature>
<dbReference type="HAMAP" id="MF_01808">
    <property type="entry name" value="Recomb_XerC_XerD"/>
    <property type="match status" value="1"/>
</dbReference>
<organism evidence="12 13">
    <name type="scientific">Mariprofundus ferrinatatus</name>
    <dbReference type="NCBI Taxonomy" id="1921087"/>
    <lineage>
        <taxon>Bacteria</taxon>
        <taxon>Pseudomonadati</taxon>
        <taxon>Pseudomonadota</taxon>
        <taxon>Candidatius Mariprofundia</taxon>
        <taxon>Mariprofundales</taxon>
        <taxon>Mariprofundaceae</taxon>
        <taxon>Mariprofundus</taxon>
    </lineage>
</organism>
<feature type="active site" description="O-(3'-phospho-DNA)-tyrosine intermediate" evidence="9">
    <location>
        <position position="278"/>
    </location>
</feature>
<evidence type="ECO:0000256" key="1">
    <source>
        <dbReference type="ARBA" id="ARBA00004496"/>
    </source>
</evidence>
<keyword evidence="5 9" id="KW-0229">DNA integration</keyword>
<evidence type="ECO:0000256" key="5">
    <source>
        <dbReference type="ARBA" id="ARBA00022908"/>
    </source>
</evidence>
<keyword evidence="8 9" id="KW-0131">Cell cycle</keyword>
<dbReference type="OrthoDB" id="5292621at2"/>
<accession>A0A2K8L215</accession>
<dbReference type="InterPro" id="IPR050090">
    <property type="entry name" value="Tyrosine_recombinase_XerCD"/>
</dbReference>
<comment type="subunit">
    <text evidence="9">Forms a cyclic heterotetrameric complex composed of two molecules of XerC and two molecules of XerD.</text>
</comment>
<evidence type="ECO:0000256" key="6">
    <source>
        <dbReference type="ARBA" id="ARBA00023125"/>
    </source>
</evidence>
<dbReference type="PANTHER" id="PTHR30349">
    <property type="entry name" value="PHAGE INTEGRASE-RELATED"/>
    <property type="match status" value="1"/>
</dbReference>
<dbReference type="GO" id="GO:0005737">
    <property type="term" value="C:cytoplasm"/>
    <property type="evidence" value="ECO:0007669"/>
    <property type="project" value="UniProtKB-SubCell"/>
</dbReference>
<evidence type="ECO:0000256" key="8">
    <source>
        <dbReference type="ARBA" id="ARBA00023306"/>
    </source>
</evidence>
<evidence type="ECO:0000256" key="4">
    <source>
        <dbReference type="ARBA" id="ARBA00022829"/>
    </source>
</evidence>
<dbReference type="SUPFAM" id="SSF56349">
    <property type="entry name" value="DNA breaking-rejoining enzymes"/>
    <property type="match status" value="1"/>
</dbReference>
<evidence type="ECO:0000259" key="11">
    <source>
        <dbReference type="PROSITE" id="PS51900"/>
    </source>
</evidence>
<dbReference type="InterPro" id="IPR044068">
    <property type="entry name" value="CB"/>
</dbReference>
<dbReference type="AlphaFoldDB" id="A0A2K8L215"/>
<dbReference type="Gene3D" id="1.10.150.130">
    <property type="match status" value="1"/>
</dbReference>
<dbReference type="GO" id="GO:0007059">
    <property type="term" value="P:chromosome segregation"/>
    <property type="evidence" value="ECO:0007669"/>
    <property type="project" value="UniProtKB-UniRule"/>
</dbReference>
<keyword evidence="13" id="KW-1185">Reference proteome</keyword>
<dbReference type="GO" id="GO:0003677">
    <property type="term" value="F:DNA binding"/>
    <property type="evidence" value="ECO:0007669"/>
    <property type="project" value="UniProtKB-UniRule"/>
</dbReference>
<dbReference type="InterPro" id="IPR013762">
    <property type="entry name" value="Integrase-like_cat_sf"/>
</dbReference>
<dbReference type="InterPro" id="IPR004107">
    <property type="entry name" value="Integrase_SAM-like_N"/>
</dbReference>
<evidence type="ECO:0000256" key="3">
    <source>
        <dbReference type="ARBA" id="ARBA00022618"/>
    </source>
</evidence>
<feature type="domain" description="Tyr recombinase" evidence="10">
    <location>
        <begin position="112"/>
        <end position="291"/>
    </location>
</feature>
<comment type="similarity">
    <text evidence="9">Belongs to the 'phage' integrase family. XerC subfamily.</text>
</comment>
<protein>
    <recommendedName>
        <fullName evidence="9">Tyrosine recombinase XerC</fullName>
    </recommendedName>
</protein>
<comment type="function">
    <text evidence="9">Site-specific tyrosine recombinase, which acts by catalyzing the cutting and rejoining of the recombining DNA molecules. The XerC-XerD complex is essential to convert dimers of the bacterial chromosome into monomers to permit their segregation at cell division. It also contributes to the segregational stability of plasmids.</text>
</comment>
<keyword evidence="2 9" id="KW-0963">Cytoplasm</keyword>
<keyword evidence="3 9" id="KW-0132">Cell division</keyword>
<name>A0A2K8L215_9PROT</name>
<dbReference type="EMBL" id="CP018800">
    <property type="protein sequence ID" value="ATX81132.1"/>
    <property type="molecule type" value="Genomic_DNA"/>
</dbReference>
<feature type="active site" evidence="9">
    <location>
        <position position="176"/>
    </location>
</feature>
<evidence type="ECO:0000256" key="7">
    <source>
        <dbReference type="ARBA" id="ARBA00023172"/>
    </source>
</evidence>
<dbReference type="GO" id="GO:0006313">
    <property type="term" value="P:DNA transposition"/>
    <property type="evidence" value="ECO:0007669"/>
    <property type="project" value="UniProtKB-UniRule"/>
</dbReference>
<dbReference type="PANTHER" id="PTHR30349:SF90">
    <property type="entry name" value="TYROSINE RECOMBINASE XERD"/>
    <property type="match status" value="1"/>
</dbReference>
<sequence>MAVNDLQSEEKITGLLQRLAMLRGWSSKTTQSYRSDLLHAEAFFQQAKSSLSEAGQQQVLDYLASLSRAGLKESTIQRRRSALSTWFSYLQDQGFREDHPARHLPKLRKSRPLPKLISEQSVEALINAPDAHTTTGLRDRTMLEVLYATGLRVSELVELRLSHVDLAAGLVRVIGKGDKERLVPFGAEAANWLQAWLAVRPREPSSPFLFAGRAGRPMTRQNFWLRIKQYAVQAGISPLPSPHTLRHAFATHLLNHGADLRAVQMLLGHAHVTTTEIYTHVTRARLHDVVNRSHPLGRG</sequence>
<dbReference type="Pfam" id="PF02899">
    <property type="entry name" value="Phage_int_SAM_1"/>
    <property type="match status" value="1"/>
</dbReference>
<dbReference type="Gene3D" id="1.10.443.10">
    <property type="entry name" value="Intergrase catalytic core"/>
    <property type="match status" value="1"/>
</dbReference>
<keyword evidence="7 9" id="KW-0233">DNA recombination</keyword>
<evidence type="ECO:0000256" key="9">
    <source>
        <dbReference type="HAMAP-Rule" id="MF_01808"/>
    </source>
</evidence>
<dbReference type="GO" id="GO:0009037">
    <property type="term" value="F:tyrosine-based site-specific recombinase activity"/>
    <property type="evidence" value="ECO:0007669"/>
    <property type="project" value="UniProtKB-UniRule"/>
</dbReference>
<keyword evidence="4 9" id="KW-0159">Chromosome partition</keyword>
<dbReference type="InterPro" id="IPR011010">
    <property type="entry name" value="DNA_brk_join_enz"/>
</dbReference>
<gene>
    <name evidence="9" type="primary">xerC</name>
    <name evidence="12" type="ORF">Ga0123462_0257</name>
</gene>
<dbReference type="InterPro" id="IPR010998">
    <property type="entry name" value="Integrase_recombinase_N"/>
</dbReference>
<reference evidence="12 13" key="1">
    <citation type="submission" date="2016-12" db="EMBL/GenBank/DDBJ databases">
        <title>Isolation and genomic insights into novel planktonic Zetaproteobacteria from stratified waters of the Chesapeake Bay.</title>
        <authorList>
            <person name="McAllister S.M."/>
            <person name="Kato S."/>
            <person name="Chan C.S."/>
            <person name="Chiu B.K."/>
            <person name="Field E.K."/>
        </authorList>
    </citation>
    <scope>NUCLEOTIDE SEQUENCE [LARGE SCALE GENOMIC DNA]</scope>
    <source>
        <strain evidence="12 13">CP-8</strain>
    </source>
</reference>
<dbReference type="Proteomes" id="UP000231637">
    <property type="component" value="Chromosome"/>
</dbReference>
<evidence type="ECO:0000313" key="13">
    <source>
        <dbReference type="Proteomes" id="UP000231637"/>
    </source>
</evidence>
<evidence type="ECO:0000256" key="2">
    <source>
        <dbReference type="ARBA" id="ARBA00022490"/>
    </source>
</evidence>
<dbReference type="CDD" id="cd00798">
    <property type="entry name" value="INT_XerDC_C"/>
    <property type="match status" value="1"/>
</dbReference>
<dbReference type="RefSeq" id="WP_100264644.1">
    <property type="nucleotide sequence ID" value="NZ_CP018800.1"/>
</dbReference>
<feature type="active site" evidence="9">
    <location>
        <position position="152"/>
    </location>
</feature>
<dbReference type="PROSITE" id="PS51898">
    <property type="entry name" value="TYR_RECOMBINASE"/>
    <property type="match status" value="1"/>
</dbReference>
<comment type="subcellular location">
    <subcellularLocation>
        <location evidence="1 9">Cytoplasm</location>
    </subcellularLocation>
</comment>
<evidence type="ECO:0000313" key="12">
    <source>
        <dbReference type="EMBL" id="ATX81132.1"/>
    </source>
</evidence>
<dbReference type="GO" id="GO:0051301">
    <property type="term" value="P:cell division"/>
    <property type="evidence" value="ECO:0007669"/>
    <property type="project" value="UniProtKB-KW"/>
</dbReference>
<feature type="active site" evidence="9">
    <location>
        <position position="243"/>
    </location>
</feature>
<dbReference type="InterPro" id="IPR002104">
    <property type="entry name" value="Integrase_catalytic"/>
</dbReference>
<dbReference type="KEGG" id="mfn:Ga0123462_0257"/>
<dbReference type="InterPro" id="IPR023009">
    <property type="entry name" value="Tyrosine_recombinase_XerC/XerD"/>
</dbReference>
<dbReference type="NCBIfam" id="NF001399">
    <property type="entry name" value="PRK00283.1"/>
    <property type="match status" value="1"/>
</dbReference>
<evidence type="ECO:0000259" key="10">
    <source>
        <dbReference type="PROSITE" id="PS51898"/>
    </source>
</evidence>
<proteinExistence type="inferred from homology"/>
<keyword evidence="6 9" id="KW-0238">DNA-binding</keyword>
<feature type="active site" evidence="9">
    <location>
        <position position="269"/>
    </location>
</feature>